<organism evidence="1 2">
    <name type="scientific">Flavobacterium jumunjinense</name>
    <dbReference type="NCBI Taxonomy" id="998845"/>
    <lineage>
        <taxon>Bacteria</taxon>
        <taxon>Pseudomonadati</taxon>
        <taxon>Bacteroidota</taxon>
        <taxon>Flavobacteriia</taxon>
        <taxon>Flavobacteriales</taxon>
        <taxon>Flavobacteriaceae</taxon>
        <taxon>Flavobacterium</taxon>
    </lineage>
</organism>
<reference evidence="1 2" key="1">
    <citation type="submission" date="2024-09" db="EMBL/GenBank/DDBJ databases">
        <authorList>
            <person name="Sun Q."/>
            <person name="Mori K."/>
        </authorList>
    </citation>
    <scope>NUCLEOTIDE SEQUENCE [LARGE SCALE GENOMIC DNA]</scope>
    <source>
        <strain evidence="1 2">CECT 7955</strain>
    </source>
</reference>
<dbReference type="EMBL" id="JBHMEY010000038">
    <property type="protein sequence ID" value="MFB9097162.1"/>
    <property type="molecule type" value="Genomic_DNA"/>
</dbReference>
<protein>
    <submittedName>
        <fullName evidence="1">Uncharacterized protein</fullName>
    </submittedName>
</protein>
<dbReference type="RefSeq" id="WP_236454241.1">
    <property type="nucleotide sequence ID" value="NZ_CBCSGE010000033.1"/>
</dbReference>
<name>A0ABV5GP71_9FLAO</name>
<proteinExistence type="predicted"/>
<comment type="caution">
    <text evidence="1">The sequence shown here is derived from an EMBL/GenBank/DDBJ whole genome shotgun (WGS) entry which is preliminary data.</text>
</comment>
<evidence type="ECO:0000313" key="2">
    <source>
        <dbReference type="Proteomes" id="UP001589607"/>
    </source>
</evidence>
<sequence>MSTNLLNEQEKRYRNLDFAVQIKKDNLALLEHFIESEKEAREHHFQGQFFPFYHYEIDRVMKTKMAKIPDEIIHLAYYYRLKLGTIDKPLPQYFSLFLQAVEKNIVDNDWDNSYLSADKIYLLFGITNSDEAKNVHNITHEEYASLLDFLILCSNYTNFPNLRKKAIRFLPFLENTTLMKRIHEGFSLHFDSNFTTAGSLVILLLDTKQSSKDILFSFHQNKLENTTVWLLGSFYKDFQKTDLNKHLLKDLYERYPKEWIDEYQPKKWI</sequence>
<accession>A0ABV5GP71</accession>
<dbReference type="Proteomes" id="UP001589607">
    <property type="component" value="Unassembled WGS sequence"/>
</dbReference>
<keyword evidence="2" id="KW-1185">Reference proteome</keyword>
<gene>
    <name evidence="1" type="ORF">ACFFVF_11585</name>
</gene>
<evidence type="ECO:0000313" key="1">
    <source>
        <dbReference type="EMBL" id="MFB9097162.1"/>
    </source>
</evidence>